<evidence type="ECO:0000256" key="1">
    <source>
        <dbReference type="ARBA" id="ARBA00004141"/>
    </source>
</evidence>
<evidence type="ECO:0000256" key="3">
    <source>
        <dbReference type="ARBA" id="ARBA00022960"/>
    </source>
</evidence>
<protein>
    <recommendedName>
        <fullName evidence="9">Rod shape-determining protein RodA</fullName>
    </recommendedName>
</protein>
<evidence type="ECO:0000313" key="7">
    <source>
        <dbReference type="EMBL" id="KIA78689.1"/>
    </source>
</evidence>
<sequence length="382" mass="43060">MKMAIWNYHYLARMDFRIIPVILSLMFVSILIISSYSSAGTSEIVDESFFTPVVGNQLQRFLLGWGIYLFFAGFDYNKLREWAWILYATMLVALFGLFFTDSIQQVHRWYRIPIIHAAFQPSEGAKLIVVIALSWFLERKSHQSSTWNTAFGGLLIVGIPFFLILKQPDLGTALVLYPITLVMFYFGNIQPWVIRLMTWGGALMLSIVALIFLEIVPHESVRSYATLVMKEYQFNRLDPRTHHQRASATAIALGGLTGTGWRNSDYTRGGWLPFPYTDSVFPSFGEEFGFFGLVALIALFYALIYLSFQATAVAKDPFGRLLSAGITVYLAIHILINIGMMSGFLPITGVPLILVSYGGSSILSTMAALGILQSIYSRRFMF</sequence>
<evidence type="ECO:0000256" key="2">
    <source>
        <dbReference type="ARBA" id="ARBA00022692"/>
    </source>
</evidence>
<dbReference type="InterPro" id="IPR001182">
    <property type="entry name" value="FtsW/RodA"/>
</dbReference>
<dbReference type="PANTHER" id="PTHR30474">
    <property type="entry name" value="CELL CYCLE PROTEIN"/>
    <property type="match status" value="1"/>
</dbReference>
<evidence type="ECO:0000313" key="8">
    <source>
        <dbReference type="Proteomes" id="UP000031307"/>
    </source>
</evidence>
<keyword evidence="2 6" id="KW-0812">Transmembrane</keyword>
<feature type="transmembrane region" description="Helical" evidence="6">
    <location>
        <begin position="171"/>
        <end position="189"/>
    </location>
</feature>
<evidence type="ECO:0000256" key="6">
    <source>
        <dbReference type="SAM" id="Phobius"/>
    </source>
</evidence>
<keyword evidence="5 6" id="KW-0472">Membrane</keyword>
<name>A0A0C1ERG5_9BACT</name>
<feature type="transmembrane region" description="Helical" evidence="6">
    <location>
        <begin position="196"/>
        <end position="216"/>
    </location>
</feature>
<evidence type="ECO:0008006" key="9">
    <source>
        <dbReference type="Google" id="ProtNLM"/>
    </source>
</evidence>
<dbReference type="GO" id="GO:0032153">
    <property type="term" value="C:cell division site"/>
    <property type="evidence" value="ECO:0007669"/>
    <property type="project" value="TreeGrafter"/>
</dbReference>
<dbReference type="EMBL" id="JSAM01000010">
    <property type="protein sequence ID" value="KIA78689.1"/>
    <property type="molecule type" value="Genomic_DNA"/>
</dbReference>
<feature type="transmembrane region" description="Helical" evidence="6">
    <location>
        <begin position="83"/>
        <end position="100"/>
    </location>
</feature>
<dbReference type="PANTHER" id="PTHR30474:SF1">
    <property type="entry name" value="PEPTIDOGLYCAN GLYCOSYLTRANSFERASE MRDB"/>
    <property type="match status" value="1"/>
</dbReference>
<feature type="transmembrane region" description="Helical" evidence="6">
    <location>
        <begin position="149"/>
        <end position="165"/>
    </location>
</feature>
<dbReference type="AlphaFoldDB" id="A0A0C1ERG5"/>
<dbReference type="Proteomes" id="UP000031307">
    <property type="component" value="Unassembled WGS sequence"/>
</dbReference>
<feature type="transmembrane region" description="Helical" evidence="6">
    <location>
        <begin position="112"/>
        <end position="137"/>
    </location>
</feature>
<dbReference type="GO" id="GO:0051301">
    <property type="term" value="P:cell division"/>
    <property type="evidence" value="ECO:0007669"/>
    <property type="project" value="InterPro"/>
</dbReference>
<organism evidence="7 8">
    <name type="scientific">Parachlamydia acanthamoebae</name>
    <dbReference type="NCBI Taxonomy" id="83552"/>
    <lineage>
        <taxon>Bacteria</taxon>
        <taxon>Pseudomonadati</taxon>
        <taxon>Chlamydiota</taxon>
        <taxon>Chlamydiia</taxon>
        <taxon>Parachlamydiales</taxon>
        <taxon>Parachlamydiaceae</taxon>
        <taxon>Parachlamydia</taxon>
    </lineage>
</organism>
<feature type="transmembrane region" description="Helical" evidence="6">
    <location>
        <begin position="58"/>
        <end position="76"/>
    </location>
</feature>
<feature type="transmembrane region" description="Helical" evidence="6">
    <location>
        <begin position="320"/>
        <end position="340"/>
    </location>
</feature>
<reference evidence="7 8" key="1">
    <citation type="journal article" date="2014" name="Mol. Biol. Evol.">
        <title>Massive expansion of Ubiquitination-related gene families within the Chlamydiae.</title>
        <authorList>
            <person name="Domman D."/>
            <person name="Collingro A."/>
            <person name="Lagkouvardos I."/>
            <person name="Gehre L."/>
            <person name="Weinmaier T."/>
            <person name="Rattei T."/>
            <person name="Subtil A."/>
            <person name="Horn M."/>
        </authorList>
    </citation>
    <scope>NUCLEOTIDE SEQUENCE [LARGE SCALE GENOMIC DNA]</scope>
    <source>
        <strain evidence="7 8">OEW1</strain>
    </source>
</reference>
<dbReference type="GO" id="GO:0015648">
    <property type="term" value="F:lipid-linked peptidoglycan transporter activity"/>
    <property type="evidence" value="ECO:0007669"/>
    <property type="project" value="TreeGrafter"/>
</dbReference>
<comment type="subcellular location">
    <subcellularLocation>
        <location evidence="1">Membrane</location>
        <topology evidence="1">Multi-pass membrane protein</topology>
    </subcellularLocation>
</comment>
<dbReference type="GO" id="GO:0005886">
    <property type="term" value="C:plasma membrane"/>
    <property type="evidence" value="ECO:0007669"/>
    <property type="project" value="TreeGrafter"/>
</dbReference>
<evidence type="ECO:0000256" key="5">
    <source>
        <dbReference type="ARBA" id="ARBA00023136"/>
    </source>
</evidence>
<proteinExistence type="predicted"/>
<keyword evidence="4 6" id="KW-1133">Transmembrane helix</keyword>
<feature type="transmembrane region" description="Helical" evidence="6">
    <location>
        <begin position="288"/>
        <end position="308"/>
    </location>
</feature>
<evidence type="ECO:0000256" key="4">
    <source>
        <dbReference type="ARBA" id="ARBA00022989"/>
    </source>
</evidence>
<comment type="caution">
    <text evidence="7">The sequence shown here is derived from an EMBL/GenBank/DDBJ whole genome shotgun (WGS) entry which is preliminary data.</text>
</comment>
<dbReference type="PATRIC" id="fig|83552.4.peg.124"/>
<dbReference type="Pfam" id="PF01098">
    <property type="entry name" value="FTSW_RODA_SPOVE"/>
    <property type="match status" value="1"/>
</dbReference>
<dbReference type="GO" id="GO:0008360">
    <property type="term" value="P:regulation of cell shape"/>
    <property type="evidence" value="ECO:0007669"/>
    <property type="project" value="UniProtKB-KW"/>
</dbReference>
<accession>A0A0C1ERG5</accession>
<feature type="transmembrane region" description="Helical" evidence="6">
    <location>
        <begin position="352"/>
        <end position="372"/>
    </location>
</feature>
<gene>
    <name evidence="7" type="ORF">DB43_DP00460</name>
</gene>
<keyword evidence="3" id="KW-0133">Cell shape</keyword>
<feature type="transmembrane region" description="Helical" evidence="6">
    <location>
        <begin position="21"/>
        <end position="38"/>
    </location>
</feature>